<gene>
    <name evidence="1" type="ORF">O6H91_19G009100</name>
</gene>
<protein>
    <submittedName>
        <fullName evidence="1">Uncharacterized protein</fullName>
    </submittedName>
</protein>
<dbReference type="Proteomes" id="UP001162992">
    <property type="component" value="Chromosome 19"/>
</dbReference>
<name>A0ACC2ASJ7_DIPCM</name>
<comment type="caution">
    <text evidence="1">The sequence shown here is derived from an EMBL/GenBank/DDBJ whole genome shotgun (WGS) entry which is preliminary data.</text>
</comment>
<evidence type="ECO:0000313" key="1">
    <source>
        <dbReference type="EMBL" id="KAJ7520519.1"/>
    </source>
</evidence>
<accession>A0ACC2ASJ7</accession>
<sequence>MALAVHGATFLKPLAPPPFPSSSSTIKRVCYKLQQRQPSKPALQKMSGRRNHSKGVSSVKAVSIQESFIRLEEGGEGGEPQTAAAGSNVPKGLQRYETMAVLRSDITETQRLELSQRYEEAIVAGGGMDVEIFNRGIMPLAYTIKTKNMGGVGTKYLDGIYFLFTYVTKPESQVALQQKLNADDDIIRSSTFRIKKEKVAKT</sequence>
<reference evidence="2" key="1">
    <citation type="journal article" date="2024" name="Proc. Natl. Acad. Sci. U.S.A.">
        <title>Extraordinary preservation of gene collinearity over three hundred million years revealed in homosporous lycophytes.</title>
        <authorList>
            <person name="Li C."/>
            <person name="Wickell D."/>
            <person name="Kuo L.Y."/>
            <person name="Chen X."/>
            <person name="Nie B."/>
            <person name="Liao X."/>
            <person name="Peng D."/>
            <person name="Ji J."/>
            <person name="Jenkins J."/>
            <person name="Williams M."/>
            <person name="Shu S."/>
            <person name="Plott C."/>
            <person name="Barry K."/>
            <person name="Rajasekar S."/>
            <person name="Grimwood J."/>
            <person name="Han X."/>
            <person name="Sun S."/>
            <person name="Hou Z."/>
            <person name="He W."/>
            <person name="Dai G."/>
            <person name="Sun C."/>
            <person name="Schmutz J."/>
            <person name="Leebens-Mack J.H."/>
            <person name="Li F.W."/>
            <person name="Wang L."/>
        </authorList>
    </citation>
    <scope>NUCLEOTIDE SEQUENCE [LARGE SCALE GENOMIC DNA]</scope>
    <source>
        <strain evidence="2">cv. PW_Plant_1</strain>
    </source>
</reference>
<dbReference type="EMBL" id="CM055110">
    <property type="protein sequence ID" value="KAJ7520519.1"/>
    <property type="molecule type" value="Genomic_DNA"/>
</dbReference>
<proteinExistence type="predicted"/>
<evidence type="ECO:0000313" key="2">
    <source>
        <dbReference type="Proteomes" id="UP001162992"/>
    </source>
</evidence>
<keyword evidence="2" id="KW-1185">Reference proteome</keyword>
<organism evidence="1 2">
    <name type="scientific">Diphasiastrum complanatum</name>
    <name type="common">Issler's clubmoss</name>
    <name type="synonym">Lycopodium complanatum</name>
    <dbReference type="NCBI Taxonomy" id="34168"/>
    <lineage>
        <taxon>Eukaryota</taxon>
        <taxon>Viridiplantae</taxon>
        <taxon>Streptophyta</taxon>
        <taxon>Embryophyta</taxon>
        <taxon>Tracheophyta</taxon>
        <taxon>Lycopodiopsida</taxon>
        <taxon>Lycopodiales</taxon>
        <taxon>Lycopodiaceae</taxon>
        <taxon>Lycopodioideae</taxon>
        <taxon>Diphasiastrum</taxon>
    </lineage>
</organism>